<proteinExistence type="predicted"/>
<feature type="region of interest" description="Disordered" evidence="1">
    <location>
        <begin position="140"/>
        <end position="168"/>
    </location>
</feature>
<protein>
    <recommendedName>
        <fullName evidence="4">HTH CENPB-type domain-containing protein</fullName>
    </recommendedName>
</protein>
<dbReference type="EMBL" id="ANIY01000489">
    <property type="protein sequence ID" value="ETP52674.1"/>
    <property type="molecule type" value="Genomic_DNA"/>
</dbReference>
<accession>W3A2B3</accession>
<evidence type="ECO:0008006" key="4">
    <source>
        <dbReference type="Google" id="ProtNLM"/>
    </source>
</evidence>
<dbReference type="Proteomes" id="UP000018948">
    <property type="component" value="Unassembled WGS sequence"/>
</dbReference>
<reference evidence="2 3" key="1">
    <citation type="submission" date="2013-11" db="EMBL/GenBank/DDBJ databases">
        <title>The Genome Sequence of Phytophthora parasitica P10297.</title>
        <authorList>
            <consortium name="The Broad Institute Genomics Platform"/>
            <person name="Russ C."/>
            <person name="Tyler B."/>
            <person name="Panabieres F."/>
            <person name="Shan W."/>
            <person name="Tripathy S."/>
            <person name="Grunwald N."/>
            <person name="Machado M."/>
            <person name="Johnson C.S."/>
            <person name="Walker B."/>
            <person name="Young S.K."/>
            <person name="Zeng Q."/>
            <person name="Gargeya S."/>
            <person name="Fitzgerald M."/>
            <person name="Haas B."/>
            <person name="Abouelleil A."/>
            <person name="Allen A.W."/>
            <person name="Alvarado L."/>
            <person name="Arachchi H.M."/>
            <person name="Berlin A.M."/>
            <person name="Chapman S.B."/>
            <person name="Gainer-Dewar J."/>
            <person name="Goldberg J."/>
            <person name="Griggs A."/>
            <person name="Gujja S."/>
            <person name="Hansen M."/>
            <person name="Howarth C."/>
            <person name="Imamovic A."/>
            <person name="Ireland A."/>
            <person name="Larimer J."/>
            <person name="McCowan C."/>
            <person name="Murphy C."/>
            <person name="Pearson M."/>
            <person name="Poon T.W."/>
            <person name="Priest M."/>
            <person name="Roberts A."/>
            <person name="Saif S."/>
            <person name="Shea T."/>
            <person name="Sisk P."/>
            <person name="Sykes S."/>
            <person name="Wortman J."/>
            <person name="Nusbaum C."/>
            <person name="Birren B."/>
        </authorList>
    </citation>
    <scope>NUCLEOTIDE SEQUENCE [LARGE SCALE GENOMIC DNA]</scope>
    <source>
        <strain evidence="2 3">P10297</strain>
    </source>
</reference>
<evidence type="ECO:0000313" key="2">
    <source>
        <dbReference type="EMBL" id="ETP52674.1"/>
    </source>
</evidence>
<sequence>MPRPRINGDGRRSRTYCSDSVEHAHKKAVLDRIRQGHDIDESIEYFYGELAHKQLGRKKKINKWIKQTATIRAACSSGRGTHRDLRHLGDAIGILKKVEERIVRWINALRRGGAPVTRFMLCTHVKDLAIKVGIEATIDSDDDIETGDDSYASDDDSYASGDDSYDSE</sequence>
<name>W3A2B3_PHYNI</name>
<dbReference type="OrthoDB" id="128019at2759"/>
<dbReference type="AlphaFoldDB" id="W3A2B3"/>
<organism evidence="2 3">
    <name type="scientific">Phytophthora nicotianae P10297</name>
    <dbReference type="NCBI Taxonomy" id="1317064"/>
    <lineage>
        <taxon>Eukaryota</taxon>
        <taxon>Sar</taxon>
        <taxon>Stramenopiles</taxon>
        <taxon>Oomycota</taxon>
        <taxon>Peronosporomycetes</taxon>
        <taxon>Peronosporales</taxon>
        <taxon>Peronosporaceae</taxon>
        <taxon>Phytophthora</taxon>
    </lineage>
</organism>
<evidence type="ECO:0000256" key="1">
    <source>
        <dbReference type="SAM" id="MobiDB-lite"/>
    </source>
</evidence>
<evidence type="ECO:0000313" key="3">
    <source>
        <dbReference type="Proteomes" id="UP000018948"/>
    </source>
</evidence>
<gene>
    <name evidence="2" type="ORF">F442_02344</name>
</gene>
<comment type="caution">
    <text evidence="2">The sequence shown here is derived from an EMBL/GenBank/DDBJ whole genome shotgun (WGS) entry which is preliminary data.</text>
</comment>